<name>A0A853IVZ3_9BURK</name>
<keyword evidence="3" id="KW-1185">Reference proteome</keyword>
<dbReference type="EMBL" id="JACCKX010000001">
    <property type="protein sequence ID" value="NZA02321.1"/>
    <property type="molecule type" value="Genomic_DNA"/>
</dbReference>
<keyword evidence="1" id="KW-0732">Signal</keyword>
<evidence type="ECO:0008006" key="4">
    <source>
        <dbReference type="Google" id="ProtNLM"/>
    </source>
</evidence>
<accession>A0A853IVZ3</accession>
<evidence type="ECO:0000313" key="3">
    <source>
        <dbReference type="Proteomes" id="UP000589716"/>
    </source>
</evidence>
<reference evidence="2 3" key="1">
    <citation type="submission" date="2020-07" db="EMBL/GenBank/DDBJ databases">
        <authorList>
            <person name="Maaloum M."/>
        </authorList>
    </citation>
    <scope>NUCLEOTIDE SEQUENCE [LARGE SCALE GENOMIC DNA]</scope>
    <source>
        <strain evidence="2 3">GCS-AN-3</strain>
    </source>
</reference>
<evidence type="ECO:0000313" key="2">
    <source>
        <dbReference type="EMBL" id="NZA02321.1"/>
    </source>
</evidence>
<evidence type="ECO:0000256" key="1">
    <source>
        <dbReference type="SAM" id="SignalP"/>
    </source>
</evidence>
<gene>
    <name evidence="2" type="ORF">H0I39_12175</name>
</gene>
<sequence>MKKLFALLALSGAVALPAVAQMTPAETNLDKNAARMESRNARGGQLTAVSAEQAQANALQRCANLPAMYKTDCEARVKGQGQVSGSVIGGGLVKETVTTLPQSELDAMMKSHQPMTLPAR</sequence>
<proteinExistence type="predicted"/>
<organism evidence="2 3">
    <name type="scientific">Ottowia beijingensis</name>
    <dbReference type="NCBI Taxonomy" id="1207057"/>
    <lineage>
        <taxon>Bacteria</taxon>
        <taxon>Pseudomonadati</taxon>
        <taxon>Pseudomonadota</taxon>
        <taxon>Betaproteobacteria</taxon>
        <taxon>Burkholderiales</taxon>
        <taxon>Comamonadaceae</taxon>
        <taxon>Ottowia</taxon>
    </lineage>
</organism>
<dbReference type="RefSeq" id="WP_180550664.1">
    <property type="nucleotide sequence ID" value="NZ_DAIPTI010000117.1"/>
</dbReference>
<comment type="caution">
    <text evidence="2">The sequence shown here is derived from an EMBL/GenBank/DDBJ whole genome shotgun (WGS) entry which is preliminary data.</text>
</comment>
<dbReference type="Proteomes" id="UP000589716">
    <property type="component" value="Unassembled WGS sequence"/>
</dbReference>
<dbReference type="AlphaFoldDB" id="A0A853IVZ3"/>
<feature type="chain" id="PRO_5032660372" description="PsiF repeat-containing protein" evidence="1">
    <location>
        <begin position="21"/>
        <end position="120"/>
    </location>
</feature>
<protein>
    <recommendedName>
        <fullName evidence="4">PsiF repeat-containing protein</fullName>
    </recommendedName>
</protein>
<feature type="signal peptide" evidence="1">
    <location>
        <begin position="1"/>
        <end position="20"/>
    </location>
</feature>